<feature type="transmembrane region" description="Helical" evidence="2">
    <location>
        <begin position="353"/>
        <end position="372"/>
    </location>
</feature>
<feature type="compositionally biased region" description="Basic and acidic residues" evidence="1">
    <location>
        <begin position="447"/>
        <end position="463"/>
    </location>
</feature>
<accession>A0ABX8ZMV4</accession>
<feature type="transmembrane region" description="Helical" evidence="2">
    <location>
        <begin position="384"/>
        <end position="400"/>
    </location>
</feature>
<evidence type="ECO:0008006" key="5">
    <source>
        <dbReference type="Google" id="ProtNLM"/>
    </source>
</evidence>
<gene>
    <name evidence="3" type="ORF">K3148_02730</name>
</gene>
<feature type="transmembrane region" description="Helical" evidence="2">
    <location>
        <begin position="34"/>
        <end position="53"/>
    </location>
</feature>
<feature type="transmembrane region" description="Helical" evidence="2">
    <location>
        <begin position="412"/>
        <end position="429"/>
    </location>
</feature>
<keyword evidence="2" id="KW-0472">Membrane</keyword>
<feature type="transmembrane region" description="Helical" evidence="2">
    <location>
        <begin position="183"/>
        <end position="200"/>
    </location>
</feature>
<feature type="transmembrane region" description="Helical" evidence="2">
    <location>
        <begin position="73"/>
        <end position="93"/>
    </location>
</feature>
<evidence type="ECO:0000313" key="3">
    <source>
        <dbReference type="EMBL" id="QZD90335.1"/>
    </source>
</evidence>
<name>A0ABX8ZMV4_9SPHN</name>
<feature type="transmembrane region" description="Helical" evidence="2">
    <location>
        <begin position="6"/>
        <end position="22"/>
    </location>
</feature>
<keyword evidence="2" id="KW-0812">Transmembrane</keyword>
<proteinExistence type="predicted"/>
<dbReference type="RefSeq" id="WP_221425807.1">
    <property type="nucleotide sequence ID" value="NZ_CP081295.1"/>
</dbReference>
<keyword evidence="2" id="KW-1133">Transmembrane helix</keyword>
<evidence type="ECO:0000256" key="2">
    <source>
        <dbReference type="SAM" id="Phobius"/>
    </source>
</evidence>
<evidence type="ECO:0000313" key="4">
    <source>
        <dbReference type="Proteomes" id="UP000824281"/>
    </source>
</evidence>
<evidence type="ECO:0000256" key="1">
    <source>
        <dbReference type="SAM" id="MobiDB-lite"/>
    </source>
</evidence>
<reference evidence="3 4" key="1">
    <citation type="submission" date="2021-08" db="EMBL/GenBank/DDBJ databases">
        <title>Comparative Genomics Analysis of the Genus Qipengyuania Reveals Extensive Genetic Diversity and Metabolic Versatility, Including the Description of Fifteen Novel Species.</title>
        <authorList>
            <person name="Liu Y."/>
        </authorList>
    </citation>
    <scope>NUCLEOTIDE SEQUENCE [LARGE SCALE GENOMIC DNA]</scope>
    <source>
        <strain evidence="3 4">1NDH13</strain>
    </source>
</reference>
<feature type="region of interest" description="Disordered" evidence="1">
    <location>
        <begin position="437"/>
        <end position="463"/>
    </location>
</feature>
<sequence length="463" mass="52298">MYEFLLLASVVLLVFVTIVYLRHPAASIAHPASFYLAFHAFIFVLRPIVARWYEFDFVYQLYEFMPSMETKITVILGANLCMVTFVIVSLWIASKERRDILRREYDAFRTRMFWPILSAVGLVTPLALAALISNWERRVNNFESMVRDASTGAMVNIQGNGWFTDSALMMAPMSVMMVWLSRYRWWGWAYFAVFAFLQAGTGSRHAIIYAISAIAICWLLETGRKWFDWRAVALALVAAVAFNQIVIDRGGAVRALISDDLSDGYIDEEALDPLEHMDFANLEYFEYMVYAVPERTGTYDYFAHTLQIFTEPIPRALWEGKPVGSPIQHFSLWDYGRPIGMTGSLPGIGWMSLGYPGIVIQASIFALIFGGLHRLLLVNRASPLARLAYALAISMTVLGFRDGTLLTLLRSTPFYFGPLALAVFFWWLATPRGTTVAQVPSAGHPSPAERRRALAARAEEKPQ</sequence>
<keyword evidence="4" id="KW-1185">Reference proteome</keyword>
<feature type="transmembrane region" description="Helical" evidence="2">
    <location>
        <begin position="229"/>
        <end position="247"/>
    </location>
</feature>
<dbReference type="Proteomes" id="UP000824281">
    <property type="component" value="Chromosome"/>
</dbReference>
<dbReference type="EMBL" id="CP081295">
    <property type="protein sequence ID" value="QZD90335.1"/>
    <property type="molecule type" value="Genomic_DNA"/>
</dbReference>
<protein>
    <recommendedName>
        <fullName evidence="5">Oligosaccharide repeat unit polymerase</fullName>
    </recommendedName>
</protein>
<organism evidence="3 4">
    <name type="scientific">Qipengyuania aurantiaca</name>
    <dbReference type="NCBI Taxonomy" id="2867233"/>
    <lineage>
        <taxon>Bacteria</taxon>
        <taxon>Pseudomonadati</taxon>
        <taxon>Pseudomonadota</taxon>
        <taxon>Alphaproteobacteria</taxon>
        <taxon>Sphingomonadales</taxon>
        <taxon>Erythrobacteraceae</taxon>
        <taxon>Qipengyuania</taxon>
    </lineage>
</organism>
<feature type="transmembrane region" description="Helical" evidence="2">
    <location>
        <begin position="113"/>
        <end position="133"/>
    </location>
</feature>